<keyword evidence="3" id="KW-1185">Reference proteome</keyword>
<evidence type="ECO:0000256" key="1">
    <source>
        <dbReference type="SAM" id="Phobius"/>
    </source>
</evidence>
<accession>A0ABS2GCQ2</accession>
<dbReference type="Proteomes" id="UP000729290">
    <property type="component" value="Unassembled WGS sequence"/>
</dbReference>
<keyword evidence="1" id="KW-1133">Transmembrane helix</keyword>
<dbReference type="RefSeq" id="WP_205134163.1">
    <property type="nucleotide sequence ID" value="NZ_JACSNT010000013.1"/>
</dbReference>
<name>A0ABS2GCQ2_9FIRM</name>
<evidence type="ECO:0000313" key="2">
    <source>
        <dbReference type="EMBL" id="MBM6878413.1"/>
    </source>
</evidence>
<gene>
    <name evidence="2" type="ORF">H9X83_09645</name>
</gene>
<feature type="transmembrane region" description="Helical" evidence="1">
    <location>
        <begin position="20"/>
        <end position="47"/>
    </location>
</feature>
<keyword evidence="1" id="KW-0472">Membrane</keyword>
<comment type="caution">
    <text evidence="2">The sequence shown here is derived from an EMBL/GenBank/DDBJ whole genome shotgun (WGS) entry which is preliminary data.</text>
</comment>
<proteinExistence type="predicted"/>
<evidence type="ECO:0000313" key="3">
    <source>
        <dbReference type="Proteomes" id="UP000729290"/>
    </source>
</evidence>
<protein>
    <submittedName>
        <fullName evidence="2">Uncharacterized protein</fullName>
    </submittedName>
</protein>
<dbReference type="EMBL" id="JACSNV010000013">
    <property type="protein sequence ID" value="MBM6878413.1"/>
    <property type="molecule type" value="Genomic_DNA"/>
</dbReference>
<sequence>MQLPENGRVLYQKYKKFQKISIVLLLAAAISFVFLHNWLLMVAFVVLDFFLETKTYVCPHCGKKLDCRRKLQEDTTCPGCQKYLFKGL</sequence>
<organism evidence="2 3">
    <name type="scientific">Anaerotignum lactatifermentans</name>
    <dbReference type="NCBI Taxonomy" id="160404"/>
    <lineage>
        <taxon>Bacteria</taxon>
        <taxon>Bacillati</taxon>
        <taxon>Bacillota</taxon>
        <taxon>Clostridia</taxon>
        <taxon>Lachnospirales</taxon>
        <taxon>Anaerotignaceae</taxon>
        <taxon>Anaerotignum</taxon>
    </lineage>
</organism>
<keyword evidence="1" id="KW-0812">Transmembrane</keyword>
<reference evidence="2 3" key="1">
    <citation type="journal article" date="2021" name="Sci. Rep.">
        <title>The distribution of antibiotic resistance genes in chicken gut microbiota commensals.</title>
        <authorList>
            <person name="Juricova H."/>
            <person name="Matiasovicova J."/>
            <person name="Kubasova T."/>
            <person name="Cejkova D."/>
            <person name="Rychlik I."/>
        </authorList>
    </citation>
    <scope>NUCLEOTIDE SEQUENCE [LARGE SCALE GENOMIC DNA]</scope>
    <source>
        <strain evidence="2 3">An431b</strain>
    </source>
</reference>